<dbReference type="RefSeq" id="WP_066875038.1">
    <property type="nucleotide sequence ID" value="NZ_LNQB01000073.1"/>
</dbReference>
<dbReference type="InterPro" id="IPR011051">
    <property type="entry name" value="RmlC_Cupin_sf"/>
</dbReference>
<evidence type="ECO:0000313" key="3">
    <source>
        <dbReference type="Proteomes" id="UP000078507"/>
    </source>
</evidence>
<dbReference type="OrthoDB" id="9794183at2"/>
<dbReference type="AlphaFoldDB" id="A0A178YBM8"/>
<gene>
    <name evidence="2" type="ORF">ATB98_18485</name>
</gene>
<dbReference type="Pfam" id="PF07883">
    <property type="entry name" value="Cupin_2"/>
    <property type="match status" value="1"/>
</dbReference>
<dbReference type="InterPro" id="IPR052044">
    <property type="entry name" value="PKS_Associated_Protein"/>
</dbReference>
<sequence length="126" mass="14387">MDTSRRSYAPINFADKLAQFADQWQPRVIAELNDYQFKIVRIEGDFIWHDHPETDEAFIVLDGTLRIDFRDGSVTLGPGEMYVVPKGVEHKPYAADEVKMLLIEPRGTLNTGHAGGERTARQDIWI</sequence>
<organism evidence="2 3">
    <name type="scientific">Sinorhizobium saheli</name>
    <dbReference type="NCBI Taxonomy" id="36856"/>
    <lineage>
        <taxon>Bacteria</taxon>
        <taxon>Pseudomonadati</taxon>
        <taxon>Pseudomonadota</taxon>
        <taxon>Alphaproteobacteria</taxon>
        <taxon>Hyphomicrobiales</taxon>
        <taxon>Rhizobiaceae</taxon>
        <taxon>Sinorhizobium/Ensifer group</taxon>
        <taxon>Sinorhizobium</taxon>
    </lineage>
</organism>
<dbReference type="CDD" id="cd02226">
    <property type="entry name" value="cupin_YdbB-like"/>
    <property type="match status" value="1"/>
</dbReference>
<dbReference type="PANTHER" id="PTHR36114:SF1">
    <property type="entry name" value="16.7 KDA PROTEIN IN WHIE LOCUS"/>
    <property type="match status" value="1"/>
</dbReference>
<evidence type="ECO:0000313" key="2">
    <source>
        <dbReference type="EMBL" id="OAP44836.1"/>
    </source>
</evidence>
<comment type="caution">
    <text evidence="2">The sequence shown here is derived from an EMBL/GenBank/DDBJ whole genome shotgun (WGS) entry which is preliminary data.</text>
</comment>
<dbReference type="STRING" id="36856.ATB98_18485"/>
<accession>A0A178YBM8</accession>
<keyword evidence="3" id="KW-1185">Reference proteome</keyword>
<dbReference type="EMBL" id="LNQB01000073">
    <property type="protein sequence ID" value="OAP44836.1"/>
    <property type="molecule type" value="Genomic_DNA"/>
</dbReference>
<dbReference type="InterPro" id="IPR014710">
    <property type="entry name" value="RmlC-like_jellyroll"/>
</dbReference>
<name>A0A178YBM8_SINSA</name>
<dbReference type="SUPFAM" id="SSF51182">
    <property type="entry name" value="RmlC-like cupins"/>
    <property type="match status" value="1"/>
</dbReference>
<dbReference type="Gene3D" id="2.60.120.10">
    <property type="entry name" value="Jelly Rolls"/>
    <property type="match status" value="1"/>
</dbReference>
<dbReference type="PANTHER" id="PTHR36114">
    <property type="entry name" value="16.7 KDA PROTEIN IN WHIE LOCUS"/>
    <property type="match status" value="1"/>
</dbReference>
<evidence type="ECO:0000259" key="1">
    <source>
        <dbReference type="Pfam" id="PF07883"/>
    </source>
</evidence>
<protein>
    <submittedName>
        <fullName evidence="2">Cupin</fullName>
    </submittedName>
</protein>
<dbReference type="InterPro" id="IPR013096">
    <property type="entry name" value="Cupin_2"/>
</dbReference>
<dbReference type="Proteomes" id="UP000078507">
    <property type="component" value="Unassembled WGS sequence"/>
</dbReference>
<feature type="domain" description="Cupin type-2" evidence="1">
    <location>
        <begin position="45"/>
        <end position="103"/>
    </location>
</feature>
<reference evidence="2 3" key="1">
    <citation type="submission" date="2015-11" db="EMBL/GenBank/DDBJ databases">
        <title>Ensifer anhuiense sp. nov., an effective nitrogen fixation bacterium with Glycine soja.</title>
        <authorList>
            <person name="Yan H."/>
            <person name="Chen W."/>
        </authorList>
    </citation>
    <scope>NUCLEOTIDE SEQUENCE [LARGE SCALE GENOMIC DNA]</scope>
    <source>
        <strain evidence="2 3">LMG 7837</strain>
    </source>
</reference>
<proteinExistence type="predicted"/>